<evidence type="ECO:0000256" key="3">
    <source>
        <dbReference type="ARBA" id="ARBA00022679"/>
    </source>
</evidence>
<dbReference type="InterPro" id="IPR008271">
    <property type="entry name" value="Ser/Thr_kinase_AS"/>
</dbReference>
<dbReference type="InterPro" id="IPR002048">
    <property type="entry name" value="EF_hand_dom"/>
</dbReference>
<keyword evidence="5" id="KW-0418">Kinase</keyword>
<dbReference type="Pfam" id="PF00069">
    <property type="entry name" value="Pkinase"/>
    <property type="match status" value="1"/>
</dbReference>
<keyword evidence="3" id="KW-0808">Transferase</keyword>
<dbReference type="GO" id="GO:0005509">
    <property type="term" value="F:calcium ion binding"/>
    <property type="evidence" value="ECO:0007669"/>
    <property type="project" value="InterPro"/>
</dbReference>
<dbReference type="PANTHER" id="PTHR24349">
    <property type="entry name" value="SERINE/THREONINE-PROTEIN KINASE"/>
    <property type="match status" value="1"/>
</dbReference>
<dbReference type="Gene3D" id="3.30.200.20">
    <property type="entry name" value="Phosphorylase Kinase, domain 1"/>
    <property type="match status" value="1"/>
</dbReference>
<gene>
    <name evidence="11" type="ORF">M8C21_007973</name>
</gene>
<keyword evidence="12" id="KW-1185">Reference proteome</keyword>
<evidence type="ECO:0000256" key="2">
    <source>
        <dbReference type="ARBA" id="ARBA00022527"/>
    </source>
</evidence>
<dbReference type="FunFam" id="3.30.200.20:FF:000042">
    <property type="entry name" value="Aurora kinase A"/>
    <property type="match status" value="1"/>
</dbReference>
<name>A0AAD5C6V7_AMBAR</name>
<reference evidence="11" key="1">
    <citation type="submission" date="2022-06" db="EMBL/GenBank/DDBJ databases">
        <title>Uncovering the hologenomic basis of an extraordinary plant invasion.</title>
        <authorList>
            <person name="Bieker V.C."/>
            <person name="Martin M.D."/>
            <person name="Gilbert T."/>
            <person name="Hodgins K."/>
            <person name="Battlay P."/>
            <person name="Petersen B."/>
            <person name="Wilson J."/>
        </authorList>
    </citation>
    <scope>NUCLEOTIDE SEQUENCE</scope>
    <source>
        <strain evidence="11">AA19_3_7</strain>
        <tissue evidence="11">Leaf</tissue>
    </source>
</reference>
<proteinExistence type="inferred from homology"/>
<dbReference type="Proteomes" id="UP001206925">
    <property type="component" value="Unassembled WGS sequence"/>
</dbReference>
<dbReference type="InterPro" id="IPR000719">
    <property type="entry name" value="Prot_kinase_dom"/>
</dbReference>
<dbReference type="EMBL" id="JAMZMK010009333">
    <property type="protein sequence ID" value="KAI7736192.1"/>
    <property type="molecule type" value="Genomic_DNA"/>
</dbReference>
<dbReference type="CDD" id="cd00051">
    <property type="entry name" value="EFh"/>
    <property type="match status" value="1"/>
</dbReference>
<comment type="caution">
    <text evidence="11">The sequence shown here is derived from an EMBL/GenBank/DDBJ whole genome shotgun (WGS) entry which is preliminary data.</text>
</comment>
<dbReference type="Gene3D" id="1.10.238.10">
    <property type="entry name" value="EF-hand"/>
    <property type="match status" value="2"/>
</dbReference>
<dbReference type="PROSITE" id="PS00108">
    <property type="entry name" value="PROTEIN_KINASE_ST"/>
    <property type="match status" value="1"/>
</dbReference>
<dbReference type="SMART" id="SM00220">
    <property type="entry name" value="S_TKc"/>
    <property type="match status" value="1"/>
</dbReference>
<evidence type="ECO:0000256" key="7">
    <source>
        <dbReference type="PROSITE-ProRule" id="PRU10141"/>
    </source>
</evidence>
<dbReference type="AlphaFoldDB" id="A0AAD5C6V7"/>
<evidence type="ECO:0000259" key="9">
    <source>
        <dbReference type="PROSITE" id="PS50011"/>
    </source>
</evidence>
<evidence type="ECO:0000256" key="6">
    <source>
        <dbReference type="ARBA" id="ARBA00022840"/>
    </source>
</evidence>
<evidence type="ECO:0000256" key="8">
    <source>
        <dbReference type="RuleBase" id="RU000304"/>
    </source>
</evidence>
<feature type="domain" description="EF-hand" evidence="10">
    <location>
        <begin position="331"/>
        <end position="366"/>
    </location>
</feature>
<keyword evidence="2 8" id="KW-0723">Serine/threonine-protein kinase</keyword>
<dbReference type="Gene3D" id="1.10.510.10">
    <property type="entry name" value="Transferase(Phosphotransferase) domain 1"/>
    <property type="match status" value="1"/>
</dbReference>
<keyword evidence="6 7" id="KW-0067">ATP-binding</keyword>
<evidence type="ECO:0000256" key="1">
    <source>
        <dbReference type="ARBA" id="ARBA00005354"/>
    </source>
</evidence>
<evidence type="ECO:0000256" key="4">
    <source>
        <dbReference type="ARBA" id="ARBA00022741"/>
    </source>
</evidence>
<dbReference type="Pfam" id="PF13499">
    <property type="entry name" value="EF-hand_7"/>
    <property type="match status" value="2"/>
</dbReference>
<dbReference type="InterPro" id="IPR050205">
    <property type="entry name" value="CDPK_Ser/Thr_kinases"/>
</dbReference>
<comment type="similarity">
    <text evidence="1">Belongs to the protein kinase superfamily. CAMK Ser/Thr protein kinase family. CaMK subfamily.</text>
</comment>
<evidence type="ECO:0000256" key="5">
    <source>
        <dbReference type="ARBA" id="ARBA00022777"/>
    </source>
</evidence>
<dbReference type="PROSITE" id="PS50011">
    <property type="entry name" value="PROTEIN_KINASE_DOM"/>
    <property type="match status" value="1"/>
</dbReference>
<dbReference type="FunFam" id="1.10.238.10:FF:000001">
    <property type="entry name" value="Calmodulin 1"/>
    <property type="match status" value="1"/>
</dbReference>
<dbReference type="GO" id="GO:0005524">
    <property type="term" value="F:ATP binding"/>
    <property type="evidence" value="ECO:0007669"/>
    <property type="project" value="UniProtKB-UniRule"/>
</dbReference>
<feature type="binding site" evidence="7">
    <location>
        <position position="84"/>
    </location>
    <ligand>
        <name>ATP</name>
        <dbReference type="ChEBI" id="CHEBI:30616"/>
    </ligand>
</feature>
<dbReference type="SMART" id="SM00054">
    <property type="entry name" value="EFh"/>
    <property type="match status" value="3"/>
</dbReference>
<organism evidence="11 12">
    <name type="scientific">Ambrosia artemisiifolia</name>
    <name type="common">Common ragweed</name>
    <dbReference type="NCBI Taxonomy" id="4212"/>
    <lineage>
        <taxon>Eukaryota</taxon>
        <taxon>Viridiplantae</taxon>
        <taxon>Streptophyta</taxon>
        <taxon>Embryophyta</taxon>
        <taxon>Tracheophyta</taxon>
        <taxon>Spermatophyta</taxon>
        <taxon>Magnoliopsida</taxon>
        <taxon>eudicotyledons</taxon>
        <taxon>Gunneridae</taxon>
        <taxon>Pentapetalae</taxon>
        <taxon>asterids</taxon>
        <taxon>campanulids</taxon>
        <taxon>Asterales</taxon>
        <taxon>Asteraceae</taxon>
        <taxon>Asteroideae</taxon>
        <taxon>Heliantheae alliance</taxon>
        <taxon>Heliantheae</taxon>
        <taxon>Ambrosia</taxon>
    </lineage>
</organism>
<dbReference type="SUPFAM" id="SSF56112">
    <property type="entry name" value="Protein kinase-like (PK-like)"/>
    <property type="match status" value="1"/>
</dbReference>
<feature type="domain" description="Protein kinase" evidence="9">
    <location>
        <begin position="50"/>
        <end position="351"/>
    </location>
</feature>
<keyword evidence="4 7" id="KW-0547">Nucleotide-binding</keyword>
<dbReference type="SUPFAM" id="SSF47473">
    <property type="entry name" value="EF-hand"/>
    <property type="match status" value="1"/>
</dbReference>
<dbReference type="GO" id="GO:0004674">
    <property type="term" value="F:protein serine/threonine kinase activity"/>
    <property type="evidence" value="ECO:0007669"/>
    <property type="project" value="UniProtKB-KW"/>
</dbReference>
<feature type="domain" description="EF-hand" evidence="10">
    <location>
        <begin position="309"/>
        <end position="330"/>
    </location>
</feature>
<dbReference type="InterPro" id="IPR011992">
    <property type="entry name" value="EF-hand-dom_pair"/>
</dbReference>
<sequence length="396" mass="45377">MSLCIGKKPPHRVAAAEAEAAAHEPDQQKRTLGRTGSMLGIVCKDVKDDYRLGKKIGEGTFAVTYICKEKKTGKKYACKQIAKKKIVTKGQKEDLKREVIIMEHVSGHENFVDLKDVYEDDRYVNLVMENCEGGELFREMISKGRFSEKVAAQILCSIMKVVYCLHEMGIMHRDLKPENFLLLKKAASPCFADYTKLKAIDFGLSAYIDDEDHQWLTNNGVAIEKPTETLIPKMRYFRSMRKFKKLALKILMDKAPPEDFDRLRAIFKNLDTKEAKVIPREKLEKSLVRYGSHLPEEDVKLIVEAVRADTDGDGNIDFDEFLTAMRNFNQHKEEYLREAFNHFDKDLDGYISKEELKEALKDSEIDDIDVILSGIDINNIMDGKISYEEFCAMMTS</sequence>
<dbReference type="PROSITE" id="PS50222">
    <property type="entry name" value="EF_HAND_2"/>
    <property type="match status" value="2"/>
</dbReference>
<dbReference type="InterPro" id="IPR011009">
    <property type="entry name" value="Kinase-like_dom_sf"/>
</dbReference>
<dbReference type="PROSITE" id="PS00107">
    <property type="entry name" value="PROTEIN_KINASE_ATP"/>
    <property type="match status" value="1"/>
</dbReference>
<evidence type="ECO:0000313" key="11">
    <source>
        <dbReference type="EMBL" id="KAI7736192.1"/>
    </source>
</evidence>
<evidence type="ECO:0000259" key="10">
    <source>
        <dbReference type="PROSITE" id="PS50222"/>
    </source>
</evidence>
<accession>A0AAD5C6V7</accession>
<protein>
    <submittedName>
        <fullName evidence="11">Uncharacterized protein</fullName>
    </submittedName>
</protein>
<dbReference type="InterPro" id="IPR017441">
    <property type="entry name" value="Protein_kinase_ATP_BS"/>
</dbReference>
<evidence type="ECO:0000313" key="12">
    <source>
        <dbReference type="Proteomes" id="UP001206925"/>
    </source>
</evidence>